<dbReference type="InterPro" id="IPR023214">
    <property type="entry name" value="HAD_sf"/>
</dbReference>
<gene>
    <name evidence="1" type="ORF">GCM10010102_00920</name>
</gene>
<dbReference type="PANTHER" id="PTHR43434:SF1">
    <property type="entry name" value="PHOSPHOGLYCOLATE PHOSPHATASE"/>
    <property type="match status" value="1"/>
</dbReference>
<keyword evidence="2" id="KW-1185">Reference proteome</keyword>
<dbReference type="Gene3D" id="3.40.50.1000">
    <property type="entry name" value="HAD superfamily/HAD-like"/>
    <property type="match status" value="1"/>
</dbReference>
<dbReference type="PANTHER" id="PTHR43434">
    <property type="entry name" value="PHOSPHOGLYCOLATE PHOSPHATASE"/>
    <property type="match status" value="1"/>
</dbReference>
<evidence type="ECO:0000313" key="2">
    <source>
        <dbReference type="Proteomes" id="UP000655589"/>
    </source>
</evidence>
<protein>
    <submittedName>
        <fullName evidence="1">Haloacid dehalogenase</fullName>
    </submittedName>
</protein>
<proteinExistence type="predicted"/>
<dbReference type="Pfam" id="PF12710">
    <property type="entry name" value="HAD"/>
    <property type="match status" value="1"/>
</dbReference>
<dbReference type="Proteomes" id="UP000655589">
    <property type="component" value="Unassembled WGS sequence"/>
</dbReference>
<reference evidence="1" key="2">
    <citation type="submission" date="2020-09" db="EMBL/GenBank/DDBJ databases">
        <authorList>
            <person name="Sun Q."/>
            <person name="Ohkuma M."/>
        </authorList>
    </citation>
    <scope>NUCLEOTIDE SEQUENCE</scope>
    <source>
        <strain evidence="1">JCM 3051</strain>
    </source>
</reference>
<reference evidence="1" key="1">
    <citation type="journal article" date="2014" name="Int. J. Syst. Evol. Microbiol.">
        <title>Complete genome sequence of Corynebacterium casei LMG S-19264T (=DSM 44701T), isolated from a smear-ripened cheese.</title>
        <authorList>
            <consortium name="US DOE Joint Genome Institute (JGI-PGF)"/>
            <person name="Walter F."/>
            <person name="Albersmeier A."/>
            <person name="Kalinowski J."/>
            <person name="Ruckert C."/>
        </authorList>
    </citation>
    <scope>NUCLEOTIDE SEQUENCE</scope>
    <source>
        <strain evidence="1">JCM 3051</strain>
    </source>
</reference>
<dbReference type="SFLD" id="SFLDS00003">
    <property type="entry name" value="Haloacid_Dehalogenase"/>
    <property type="match status" value="1"/>
</dbReference>
<dbReference type="InterPro" id="IPR023198">
    <property type="entry name" value="PGP-like_dom2"/>
</dbReference>
<evidence type="ECO:0000313" key="1">
    <source>
        <dbReference type="EMBL" id="GGM08828.1"/>
    </source>
</evidence>
<dbReference type="SUPFAM" id="SSF56784">
    <property type="entry name" value="HAD-like"/>
    <property type="match status" value="1"/>
</dbReference>
<comment type="caution">
    <text evidence="1">The sequence shown here is derived from an EMBL/GenBank/DDBJ whole genome shotgun (WGS) entry which is preliminary data.</text>
</comment>
<sequence length="250" mass="25862">MTTPATPRGAARALVLWDIDRTLVYVGEVDRTAYREAFAEVVGRPPERLPAKGTGMTMPLAIRGLLEDNGVTADAADELLPRMLEAVPRRFAAHTDDVRRLGTVLPGAMQALKAVAAEPDLVATVVTGNLEANALIKLRVFGMDRYVDASVGGFSSDDAHRPALVGVAQGRAAARYGATFGPANTVVVGDSLEDVRTGVEGGAHVIAVASGTTPAERLVGAGADAVLRDLTDAAGLLQEIRTLTGGADAG</sequence>
<dbReference type="RefSeq" id="WP_171107313.1">
    <property type="nucleotide sequence ID" value="NZ_BMPT01000001.1"/>
</dbReference>
<dbReference type="AlphaFoldDB" id="A0A8H9GE83"/>
<organism evidence="1 2">
    <name type="scientific">Promicromonospora citrea</name>
    <dbReference type="NCBI Taxonomy" id="43677"/>
    <lineage>
        <taxon>Bacteria</taxon>
        <taxon>Bacillati</taxon>
        <taxon>Actinomycetota</taxon>
        <taxon>Actinomycetes</taxon>
        <taxon>Micrococcales</taxon>
        <taxon>Promicromonosporaceae</taxon>
        <taxon>Promicromonospora</taxon>
    </lineage>
</organism>
<dbReference type="GO" id="GO:0008967">
    <property type="term" value="F:phosphoglycolate phosphatase activity"/>
    <property type="evidence" value="ECO:0007669"/>
    <property type="project" value="TreeGrafter"/>
</dbReference>
<accession>A0A8H9GE83</accession>
<dbReference type="EMBL" id="BMPT01000001">
    <property type="protein sequence ID" value="GGM08828.1"/>
    <property type="molecule type" value="Genomic_DNA"/>
</dbReference>
<dbReference type="Gene3D" id="1.10.150.240">
    <property type="entry name" value="Putative phosphatase, domain 2"/>
    <property type="match status" value="1"/>
</dbReference>
<name>A0A8H9GE83_9MICO</name>
<dbReference type="InterPro" id="IPR036412">
    <property type="entry name" value="HAD-like_sf"/>
</dbReference>
<dbReference type="SFLD" id="SFLDG01129">
    <property type="entry name" value="C1.5:_HAD__Beta-PGM__Phosphata"/>
    <property type="match status" value="1"/>
</dbReference>
<dbReference type="GO" id="GO:0006281">
    <property type="term" value="P:DNA repair"/>
    <property type="evidence" value="ECO:0007669"/>
    <property type="project" value="TreeGrafter"/>
</dbReference>
<dbReference type="InterPro" id="IPR050155">
    <property type="entry name" value="HAD-like_hydrolase_sf"/>
</dbReference>